<protein>
    <submittedName>
        <fullName evidence="2">N-acetyltransferase domain-containing protein</fullName>
    </submittedName>
</protein>
<dbReference type="Proteomes" id="UP000887579">
    <property type="component" value="Unplaced"/>
</dbReference>
<accession>A0AC34EZM8</accession>
<proteinExistence type="predicted"/>
<dbReference type="WBParaSite" id="ES5_v2.g10057.t1">
    <property type="protein sequence ID" value="ES5_v2.g10057.t1"/>
    <property type="gene ID" value="ES5_v2.g10057"/>
</dbReference>
<reference evidence="2" key="1">
    <citation type="submission" date="2022-11" db="UniProtKB">
        <authorList>
            <consortium name="WormBaseParasite"/>
        </authorList>
    </citation>
    <scope>IDENTIFICATION</scope>
</reference>
<name>A0AC34EZM8_9BILA</name>
<evidence type="ECO:0000313" key="2">
    <source>
        <dbReference type="WBParaSite" id="ES5_v2.g10057.t1"/>
    </source>
</evidence>
<organism evidence="1 2">
    <name type="scientific">Panagrolaimus sp. ES5</name>
    <dbReference type="NCBI Taxonomy" id="591445"/>
    <lineage>
        <taxon>Eukaryota</taxon>
        <taxon>Metazoa</taxon>
        <taxon>Ecdysozoa</taxon>
        <taxon>Nematoda</taxon>
        <taxon>Chromadorea</taxon>
        <taxon>Rhabditida</taxon>
        <taxon>Tylenchina</taxon>
        <taxon>Panagrolaimomorpha</taxon>
        <taxon>Panagrolaimoidea</taxon>
        <taxon>Panagrolaimidae</taxon>
        <taxon>Panagrolaimus</taxon>
    </lineage>
</organism>
<sequence length="316" mass="36179">MENVELIEFCGIDRWKDAVENTGKHEGWILAEEDFDRWRDGFGKNNFNLLVAIEKGTNKTVGHVATAFYEPIDGSDPLVTIGMFFVLPQFRGIGLGWKLFEQVLENPKFKGVNWGLNAVPKMTKKYAAKFGFDKHPKWQIATFEAAISDVNPDRLKSNPLIKTVPFKDVDFNSFIKYDTEITGGIRRDKFIEKWLNSKNAFSKIAINLENEKIVGICNIRVGFEKQLAIGPFYAETKEIAESLLKDVLKIIPNIHQYSKLWLYPATINQEAKNIFYKLADEKVQESNVTYGQFTNHVIEVDTSKIYSVTEHAMSYC</sequence>
<evidence type="ECO:0000313" key="1">
    <source>
        <dbReference type="Proteomes" id="UP000887579"/>
    </source>
</evidence>